<keyword evidence="2" id="KW-0520">NAD</keyword>
<feature type="domain" description="Deacetylase sirtuin-type" evidence="3">
    <location>
        <begin position="3"/>
        <end position="242"/>
    </location>
</feature>
<dbReference type="PROSITE" id="PS50305">
    <property type="entry name" value="SIRTUIN"/>
    <property type="match status" value="1"/>
</dbReference>
<accession>X1SZ72</accession>
<dbReference type="InterPro" id="IPR026590">
    <property type="entry name" value="Ssirtuin_cat_dom"/>
</dbReference>
<reference evidence="4" key="1">
    <citation type="journal article" date="2014" name="Front. Microbiol.">
        <title>High frequency of phylogenetically diverse reductive dehalogenase-homologous genes in deep subseafloor sedimentary metagenomes.</title>
        <authorList>
            <person name="Kawai M."/>
            <person name="Futagami T."/>
            <person name="Toyoda A."/>
            <person name="Takaki Y."/>
            <person name="Nishi S."/>
            <person name="Hori S."/>
            <person name="Arai W."/>
            <person name="Tsubouchi T."/>
            <person name="Morono Y."/>
            <person name="Uchiyama I."/>
            <person name="Ito T."/>
            <person name="Fujiyama A."/>
            <person name="Inagaki F."/>
            <person name="Takami H."/>
        </authorList>
    </citation>
    <scope>NUCLEOTIDE SEQUENCE</scope>
    <source>
        <strain evidence="4">Expedition CK06-06</strain>
    </source>
</reference>
<evidence type="ECO:0000256" key="2">
    <source>
        <dbReference type="ARBA" id="ARBA00023027"/>
    </source>
</evidence>
<dbReference type="AlphaFoldDB" id="X1SZ72"/>
<dbReference type="InterPro" id="IPR003000">
    <property type="entry name" value="Sirtuin"/>
</dbReference>
<dbReference type="EMBL" id="BARW01015730">
    <property type="protein sequence ID" value="GAI98243.1"/>
    <property type="molecule type" value="Genomic_DNA"/>
</dbReference>
<gene>
    <name evidence="4" type="ORF">S12H4_27542</name>
</gene>
<comment type="caution">
    <text evidence="4">The sequence shown here is derived from an EMBL/GenBank/DDBJ whole genome shotgun (WGS) entry which is preliminary data.</text>
</comment>
<keyword evidence="1" id="KW-0808">Transferase</keyword>
<dbReference type="InterPro" id="IPR050134">
    <property type="entry name" value="NAD-dep_sirtuin_deacylases"/>
</dbReference>
<dbReference type="Gene3D" id="3.30.1600.10">
    <property type="entry name" value="SIR2/SIRT2 'Small Domain"/>
    <property type="match status" value="1"/>
</dbReference>
<dbReference type="PANTHER" id="PTHR11085">
    <property type="entry name" value="NAD-DEPENDENT PROTEIN DEACYLASE SIRTUIN-5, MITOCHONDRIAL-RELATED"/>
    <property type="match status" value="1"/>
</dbReference>
<dbReference type="GO" id="GO:0017136">
    <property type="term" value="F:histone deacetylase activity, NAD-dependent"/>
    <property type="evidence" value="ECO:0007669"/>
    <property type="project" value="TreeGrafter"/>
</dbReference>
<dbReference type="InterPro" id="IPR026591">
    <property type="entry name" value="Sirtuin_cat_small_dom_sf"/>
</dbReference>
<feature type="non-terminal residue" evidence="4">
    <location>
        <position position="242"/>
    </location>
</feature>
<organism evidence="4">
    <name type="scientific">marine sediment metagenome</name>
    <dbReference type="NCBI Taxonomy" id="412755"/>
    <lineage>
        <taxon>unclassified sequences</taxon>
        <taxon>metagenomes</taxon>
        <taxon>ecological metagenomes</taxon>
    </lineage>
</organism>
<name>X1SZ72_9ZZZZ</name>
<evidence type="ECO:0000259" key="3">
    <source>
        <dbReference type="PROSITE" id="PS50305"/>
    </source>
</evidence>
<evidence type="ECO:0000313" key="4">
    <source>
        <dbReference type="EMBL" id="GAI98243.1"/>
    </source>
</evidence>
<dbReference type="GO" id="GO:0070403">
    <property type="term" value="F:NAD+ binding"/>
    <property type="evidence" value="ECO:0007669"/>
    <property type="project" value="InterPro"/>
</dbReference>
<dbReference type="PANTHER" id="PTHR11085:SF10">
    <property type="entry name" value="NAD-DEPENDENT PROTEIN DEACYLASE SIRTUIN-5, MITOCHONDRIAL-RELATED"/>
    <property type="match status" value="1"/>
</dbReference>
<proteinExistence type="predicted"/>
<dbReference type="CDD" id="cd01407">
    <property type="entry name" value="SIR2-fam"/>
    <property type="match status" value="1"/>
</dbReference>
<dbReference type="Gene3D" id="3.40.50.1220">
    <property type="entry name" value="TPP-binding domain"/>
    <property type="match status" value="1"/>
</dbReference>
<dbReference type="Pfam" id="PF02146">
    <property type="entry name" value="SIR2"/>
    <property type="match status" value="1"/>
</dbReference>
<dbReference type="InterPro" id="IPR029035">
    <property type="entry name" value="DHS-like_NAD/FAD-binding_dom"/>
</dbReference>
<dbReference type="NCBIfam" id="NF001753">
    <property type="entry name" value="PRK00481.1-3"/>
    <property type="match status" value="1"/>
</dbReference>
<sequence>MTNDDLEAKTSAAADMIIESRKLVVFTGAGVSTESGIPDFRSPGGIWSKFDPDDFTIQKFLRSPETRRKQWQILIESGLIVDAEPNQAHLSIAELERLGRLDCVITQNIDNLHQKAGNSPEKVIELHGSMRWVRCLGCKRRYSLEDIRKRLKKGDEIPDCEKCHGILKPDVVFFGEALPQEAFQNATHHSSNCDLLISIGSSLVVYPAAYMPVYAKEAGAKLIIINLGETSLDTSADIIINE</sequence>
<evidence type="ECO:0000256" key="1">
    <source>
        <dbReference type="ARBA" id="ARBA00022679"/>
    </source>
</evidence>
<dbReference type="SUPFAM" id="SSF52467">
    <property type="entry name" value="DHS-like NAD/FAD-binding domain"/>
    <property type="match status" value="1"/>
</dbReference>
<protein>
    <recommendedName>
        <fullName evidence="3">Deacetylase sirtuin-type domain-containing protein</fullName>
    </recommendedName>
</protein>